<keyword evidence="16" id="KW-1185">Reference proteome</keyword>
<feature type="domain" description="Cyclic nucleotide-binding" evidence="14">
    <location>
        <begin position="1109"/>
        <end position="1229"/>
    </location>
</feature>
<protein>
    <submittedName>
        <fullName evidence="15">Unnamed protein product</fullName>
    </submittedName>
</protein>
<dbReference type="GO" id="GO:0042391">
    <property type="term" value="P:regulation of membrane potential"/>
    <property type="evidence" value="ECO:0007669"/>
    <property type="project" value="TreeGrafter"/>
</dbReference>
<evidence type="ECO:0000256" key="2">
    <source>
        <dbReference type="ARBA" id="ARBA00022448"/>
    </source>
</evidence>
<dbReference type="CDD" id="cd00038">
    <property type="entry name" value="CAP_ED"/>
    <property type="match status" value="2"/>
</dbReference>
<reference evidence="15" key="1">
    <citation type="submission" date="2023-04" db="EMBL/GenBank/DDBJ databases">
        <title>Phytophthora lilii NBRC 32176.</title>
        <authorList>
            <person name="Ichikawa N."/>
            <person name="Sato H."/>
            <person name="Tonouchi N."/>
        </authorList>
    </citation>
    <scope>NUCLEOTIDE SEQUENCE</scope>
    <source>
        <strain evidence="15">NBRC 32176</strain>
    </source>
</reference>
<dbReference type="InterPro" id="IPR018490">
    <property type="entry name" value="cNMP-bd_dom_sf"/>
</dbReference>
<feature type="region of interest" description="Disordered" evidence="12">
    <location>
        <begin position="1"/>
        <end position="26"/>
    </location>
</feature>
<evidence type="ECO:0000256" key="11">
    <source>
        <dbReference type="ARBA" id="ARBA00023303"/>
    </source>
</evidence>
<evidence type="ECO:0000256" key="12">
    <source>
        <dbReference type="SAM" id="MobiDB-lite"/>
    </source>
</evidence>
<dbReference type="Pfam" id="PF00027">
    <property type="entry name" value="cNMP_binding"/>
    <property type="match status" value="2"/>
</dbReference>
<dbReference type="Gene3D" id="1.10.287.70">
    <property type="match status" value="2"/>
</dbReference>
<name>A0A9W6TL06_9STRA</name>
<dbReference type="GO" id="GO:0034702">
    <property type="term" value="C:monoatomic ion channel complex"/>
    <property type="evidence" value="ECO:0007669"/>
    <property type="project" value="UniProtKB-KW"/>
</dbReference>
<evidence type="ECO:0000256" key="7">
    <source>
        <dbReference type="ARBA" id="ARBA00022958"/>
    </source>
</evidence>
<accession>A0A9W6TL06</accession>
<keyword evidence="9" id="KW-0406">Ion transport</keyword>
<keyword evidence="2" id="KW-0813">Transport</keyword>
<dbReference type="SUPFAM" id="SSF51206">
    <property type="entry name" value="cAMP-binding domain-like"/>
    <property type="match status" value="2"/>
</dbReference>
<dbReference type="SMART" id="SM00100">
    <property type="entry name" value="cNMP"/>
    <property type="match status" value="2"/>
</dbReference>
<evidence type="ECO:0000256" key="13">
    <source>
        <dbReference type="SAM" id="Phobius"/>
    </source>
</evidence>
<keyword evidence="5" id="KW-0631">Potassium channel</keyword>
<feature type="transmembrane region" description="Helical" evidence="13">
    <location>
        <begin position="357"/>
        <end position="379"/>
    </location>
</feature>
<dbReference type="InterPro" id="IPR018488">
    <property type="entry name" value="cNMP-bd_CS"/>
</dbReference>
<keyword evidence="3" id="KW-0633">Potassium transport</keyword>
<dbReference type="PANTHER" id="PTHR10217:SF435">
    <property type="entry name" value="POTASSIUM VOLTAGE-GATED CHANNEL PROTEIN EAG"/>
    <property type="match status" value="1"/>
</dbReference>
<dbReference type="Proteomes" id="UP001165083">
    <property type="component" value="Unassembled WGS sequence"/>
</dbReference>
<gene>
    <name evidence="15" type="ORF">Plil01_000519800</name>
</gene>
<keyword evidence="6" id="KW-0851">Voltage-gated channel</keyword>
<dbReference type="InterPro" id="IPR050818">
    <property type="entry name" value="KCNH_animal-type"/>
</dbReference>
<feature type="region of interest" description="Disordered" evidence="12">
    <location>
        <begin position="40"/>
        <end position="153"/>
    </location>
</feature>
<dbReference type="GO" id="GO:0005886">
    <property type="term" value="C:plasma membrane"/>
    <property type="evidence" value="ECO:0007669"/>
    <property type="project" value="TreeGrafter"/>
</dbReference>
<dbReference type="EMBL" id="BSXW01000218">
    <property type="protein sequence ID" value="GMF15242.1"/>
    <property type="molecule type" value="Genomic_DNA"/>
</dbReference>
<feature type="transmembrane region" description="Helical" evidence="13">
    <location>
        <begin position="223"/>
        <end position="245"/>
    </location>
</feature>
<dbReference type="Gene3D" id="2.60.120.10">
    <property type="entry name" value="Jelly Rolls"/>
    <property type="match status" value="2"/>
</dbReference>
<dbReference type="InterPro" id="IPR005821">
    <property type="entry name" value="Ion_trans_dom"/>
</dbReference>
<dbReference type="PRINTS" id="PR01463">
    <property type="entry name" value="EAGCHANLFMLY"/>
</dbReference>
<evidence type="ECO:0000256" key="9">
    <source>
        <dbReference type="ARBA" id="ARBA00023065"/>
    </source>
</evidence>
<feature type="transmembrane region" description="Helical" evidence="13">
    <location>
        <begin position="266"/>
        <end position="286"/>
    </location>
</feature>
<dbReference type="InterPro" id="IPR003938">
    <property type="entry name" value="K_chnl_volt-dep_EAG/ELK/ERG"/>
</dbReference>
<keyword evidence="8 13" id="KW-1133">Transmembrane helix</keyword>
<evidence type="ECO:0000256" key="1">
    <source>
        <dbReference type="ARBA" id="ARBA00004141"/>
    </source>
</evidence>
<keyword evidence="4 13" id="KW-0812">Transmembrane</keyword>
<dbReference type="FunFam" id="1.10.287.70:FF:000123">
    <property type="entry name" value="Potassium channel KAT3"/>
    <property type="match status" value="1"/>
</dbReference>
<dbReference type="InterPro" id="IPR000595">
    <property type="entry name" value="cNMP-bd_dom"/>
</dbReference>
<evidence type="ECO:0000256" key="5">
    <source>
        <dbReference type="ARBA" id="ARBA00022826"/>
    </source>
</evidence>
<evidence type="ECO:0000256" key="4">
    <source>
        <dbReference type="ARBA" id="ARBA00022692"/>
    </source>
</evidence>
<evidence type="ECO:0000313" key="16">
    <source>
        <dbReference type="Proteomes" id="UP001165083"/>
    </source>
</evidence>
<feature type="transmembrane region" description="Helical" evidence="13">
    <location>
        <begin position="192"/>
        <end position="211"/>
    </location>
</feature>
<dbReference type="PANTHER" id="PTHR10217">
    <property type="entry name" value="VOLTAGE AND LIGAND GATED POTASSIUM CHANNEL"/>
    <property type="match status" value="1"/>
</dbReference>
<dbReference type="GO" id="GO:0005249">
    <property type="term" value="F:voltage-gated potassium channel activity"/>
    <property type="evidence" value="ECO:0007669"/>
    <property type="project" value="InterPro"/>
</dbReference>
<proteinExistence type="predicted"/>
<dbReference type="PROSITE" id="PS50042">
    <property type="entry name" value="CNMP_BINDING_3"/>
    <property type="match status" value="2"/>
</dbReference>
<comment type="caution">
    <text evidence="15">The sequence shown here is derived from an EMBL/GenBank/DDBJ whole genome shotgun (WGS) entry which is preliminary data.</text>
</comment>
<evidence type="ECO:0000256" key="3">
    <source>
        <dbReference type="ARBA" id="ARBA00022538"/>
    </source>
</evidence>
<feature type="domain" description="Cyclic nucleotide-binding" evidence="14">
    <location>
        <begin position="532"/>
        <end position="654"/>
    </location>
</feature>
<keyword evidence="10 13" id="KW-0472">Membrane</keyword>
<dbReference type="SUPFAM" id="SSF81324">
    <property type="entry name" value="Voltage-gated potassium channels"/>
    <property type="match status" value="2"/>
</dbReference>
<evidence type="ECO:0000259" key="14">
    <source>
        <dbReference type="PROSITE" id="PS50042"/>
    </source>
</evidence>
<dbReference type="InterPro" id="IPR014710">
    <property type="entry name" value="RmlC-like_jellyroll"/>
</dbReference>
<organism evidence="15 16">
    <name type="scientific">Phytophthora lilii</name>
    <dbReference type="NCBI Taxonomy" id="2077276"/>
    <lineage>
        <taxon>Eukaryota</taxon>
        <taxon>Sar</taxon>
        <taxon>Stramenopiles</taxon>
        <taxon>Oomycota</taxon>
        <taxon>Peronosporomycetes</taxon>
        <taxon>Peronosporales</taxon>
        <taxon>Peronosporaceae</taxon>
        <taxon>Phytophthora</taxon>
    </lineage>
</organism>
<evidence type="ECO:0000313" key="15">
    <source>
        <dbReference type="EMBL" id="GMF15242.1"/>
    </source>
</evidence>
<dbReference type="OrthoDB" id="421226at2759"/>
<keyword evidence="11" id="KW-0407">Ion channel</keyword>
<evidence type="ECO:0000256" key="8">
    <source>
        <dbReference type="ARBA" id="ARBA00022989"/>
    </source>
</evidence>
<dbReference type="Gene3D" id="1.10.287.630">
    <property type="entry name" value="Helix hairpin bin"/>
    <property type="match status" value="2"/>
</dbReference>
<feature type="compositionally biased region" description="Basic and acidic residues" evidence="12">
    <location>
        <begin position="54"/>
        <end position="69"/>
    </location>
</feature>
<dbReference type="Pfam" id="PF00520">
    <property type="entry name" value="Ion_trans"/>
    <property type="match status" value="2"/>
</dbReference>
<dbReference type="PROSITE" id="PS00889">
    <property type="entry name" value="CNMP_BINDING_2"/>
    <property type="match status" value="1"/>
</dbReference>
<evidence type="ECO:0000256" key="10">
    <source>
        <dbReference type="ARBA" id="ARBA00023136"/>
    </source>
</evidence>
<evidence type="ECO:0000256" key="6">
    <source>
        <dbReference type="ARBA" id="ARBA00022882"/>
    </source>
</evidence>
<comment type="subcellular location">
    <subcellularLocation>
        <location evidence="1">Membrane</location>
        <topology evidence="1">Multi-pass membrane protein</topology>
    </subcellularLocation>
</comment>
<feature type="compositionally biased region" description="Polar residues" evidence="12">
    <location>
        <begin position="107"/>
        <end position="117"/>
    </location>
</feature>
<keyword evidence="7" id="KW-0630">Potassium</keyword>
<feature type="transmembrane region" description="Helical" evidence="13">
    <location>
        <begin position="429"/>
        <end position="449"/>
    </location>
</feature>
<sequence>MNRITPPRAHDSDATGPLSPLAQGARPSLSHAFTAALFTKSGSRKASRVMPVSDSERIQRGGQSQDRRSTLVTPLSASDRGSMRRGSFTGTIPVPSHVPPRLGSVGRLSSTSSTMNNRGSAGRGSVGRGSQPEGKGLPPLRKQRSALASQPGPPGPRLRFLIWISQVYHTYKRPLSFLLDPPLFDPRSNEKLGWDALVMLVVLYSAIMVPFQMGFPEVQLGVAVRVVAIFSDVLFFLDVIHNFLVGYYTDDDENMVRDRRLIAKRYLTSWFFPDVLAFLPLDYFLVQSSVDSVSGVSTGSGDSDSISNAQVLSLRLTRLTRLLRITKLTRLIKLRHFAAKVEDAFDLDAVLARLTRLIGQVLLVTHIFSCFWHLIGFTTEDEGATWMLDADLRHKSVSERYIYSFYWVVATECGVGYGDIHATNKSERLFAMGVSIVGASGFGLIIGSLTKILENWHRETTTRARKLSMVQAFIHKKRLPRTLKVRLMRYFRHYIAKTSAFDERELLCEFSLSLRGEILHETYKNTFFRIPAFKRLSTQFVLDMAMFIKPLIVVKGDVLAKEGCVGTEMFILNTGIIEVRRTPIENPDWIVVLEILTERGVFGEASLLQYAPHANSYTAKATSDLFTLPKEDFDHLIEEFPDAEHALIDYHHERSAMYDLVFEQTLARYRVFIVSQNNDPVSGLAGLENLYPTLTVLLDGVLRSYRSLPLPVLQALDLQLSMGVSVFNSATEKMNMIWLLSQDAKSASAMSIWQRLKWKLLTPINPFTWYKLTWDVLTTILLGYCAIAIPYEAAFLGDDSRTLSPGMDILVEIAFSLDIVINLRTAVVVDLPGEGHTAVVERCTKWREYVRGWFWMDLLSALPISVIVAISDESIQTSGGSRPWALALVHSLRLLKLARVFKFIHTLQREESSTALGSALSTHHNVARVVRLVCRVSFIAHVLACGYFLVARIARGADGAPGVRSYFPDEQNSNGEMYVYFLYWATTTMTTVGYGDTPPHNVAEVAYVSVGVLVGASTFTYVVGTLSSVVEELNEASDTFRTRIDHLKAYLRERGISQPLSERLRRYYEYYLLQRDDENEEIILSALSDDLRSQLVLHLNRDVVSKIGFFATQDDACVSYLMGILDPEFCTPGEYVFKEGQVGRHMYFLVKGAAEVVFKAGTSEEQVVATLLEGSYFGEIAMLTRSKRAASIRAKTYMSLFVLSLHGLDRMSLHYPEMAHSIIQEFRNKITHIKLTSVKQLGSLVQEDVKQARERSGLLAAPAFNGSGTIHGGASGSESELRSTLGGFEAILVRIVEIYGGGDRGKRKALTCVMQHLHKYEFSIDDFLQAAEELNYVPNQPPIPKHNSYSASASAMLNSLQMRMRRRSSFS</sequence>